<evidence type="ECO:0000256" key="1">
    <source>
        <dbReference type="SAM" id="SignalP"/>
    </source>
</evidence>
<evidence type="ECO:0000313" key="3">
    <source>
        <dbReference type="EMBL" id="MEN7551372.1"/>
    </source>
</evidence>
<dbReference type="Proteomes" id="UP001403385">
    <property type="component" value="Unassembled WGS sequence"/>
</dbReference>
<dbReference type="InterPro" id="IPR026444">
    <property type="entry name" value="Secre_tail"/>
</dbReference>
<feature type="domain" description="Secretion system C-terminal sorting" evidence="2">
    <location>
        <begin position="285"/>
        <end position="360"/>
    </location>
</feature>
<proteinExistence type="predicted"/>
<feature type="signal peptide" evidence="1">
    <location>
        <begin position="1"/>
        <end position="21"/>
    </location>
</feature>
<evidence type="ECO:0000259" key="2">
    <source>
        <dbReference type="Pfam" id="PF18962"/>
    </source>
</evidence>
<organism evidence="3 4">
    <name type="scientific">Rapidithrix thailandica</name>
    <dbReference type="NCBI Taxonomy" id="413964"/>
    <lineage>
        <taxon>Bacteria</taxon>
        <taxon>Pseudomonadati</taxon>
        <taxon>Bacteroidota</taxon>
        <taxon>Cytophagia</taxon>
        <taxon>Cytophagales</taxon>
        <taxon>Flammeovirgaceae</taxon>
        <taxon>Rapidithrix</taxon>
    </lineage>
</organism>
<dbReference type="AlphaFoldDB" id="A0AAW9S578"/>
<reference evidence="3 4" key="1">
    <citation type="submission" date="2024-04" db="EMBL/GenBank/DDBJ databases">
        <title>Novel genus in family Flammeovirgaceae.</title>
        <authorList>
            <person name="Nguyen T.H."/>
            <person name="Vuong T.Q."/>
            <person name="Le H."/>
            <person name="Kim S.-G."/>
        </authorList>
    </citation>
    <scope>NUCLEOTIDE SEQUENCE [LARGE SCALE GENOMIC DNA]</scope>
    <source>
        <strain evidence="3 4">JCM 23209</strain>
    </source>
</reference>
<keyword evidence="4" id="KW-1185">Reference proteome</keyword>
<evidence type="ECO:0000313" key="4">
    <source>
        <dbReference type="Proteomes" id="UP001403385"/>
    </source>
</evidence>
<feature type="chain" id="PRO_5043611868" evidence="1">
    <location>
        <begin position="22"/>
        <end position="362"/>
    </location>
</feature>
<sequence>MKTFTILFAFIFSLYTSHVQACTITAADNSSSESFEVSTACGSTSINGGMSVTLYENDVLNFDQDINISGGLEIQIEGNNVTIHIPHNLTVSGGLDITGSGSANMLIDGNLVISGGWKSEDVPMDISGSGTTTISGTMKTNMDTDCSGPCPTFSLSGQCKDQGSTYCEDHIDCGAGCSQPLPITLLYFQAEARDSRVYFSWATASELNNDYFTIEVSQDGKGFYAVQEVGGAGTSEQMETYQEVLPARPWPVSYYRLKQTDFDQSSTYSPVVAVKWEAPEEVLTVYPNPVEGTELHIQALVGGKGTLTVFDAVGMPVYRKVFAQEENAREFNSTLDLSRLGRGMYTIRMEINGTVILKKVLY</sequence>
<protein>
    <submittedName>
        <fullName evidence="3">T9SS type A sorting domain-containing protein</fullName>
    </submittedName>
</protein>
<accession>A0AAW9S578</accession>
<name>A0AAW9S578_9BACT</name>
<dbReference type="RefSeq" id="WP_346824153.1">
    <property type="nucleotide sequence ID" value="NZ_JBDKWZ010000022.1"/>
</dbReference>
<dbReference type="EMBL" id="JBDKWZ010000022">
    <property type="protein sequence ID" value="MEN7551372.1"/>
    <property type="molecule type" value="Genomic_DNA"/>
</dbReference>
<dbReference type="NCBIfam" id="TIGR04183">
    <property type="entry name" value="Por_Secre_tail"/>
    <property type="match status" value="1"/>
</dbReference>
<comment type="caution">
    <text evidence="3">The sequence shown here is derived from an EMBL/GenBank/DDBJ whole genome shotgun (WGS) entry which is preliminary data.</text>
</comment>
<gene>
    <name evidence="3" type="ORF">AAG747_25880</name>
</gene>
<keyword evidence="1" id="KW-0732">Signal</keyword>
<dbReference type="Pfam" id="PF18962">
    <property type="entry name" value="Por_Secre_tail"/>
    <property type="match status" value="1"/>
</dbReference>